<dbReference type="OrthoDB" id="5398371at2759"/>
<proteinExistence type="predicted"/>
<accession>A0A2P7ZMK5</accession>
<reference evidence="2 3" key="1">
    <citation type="submission" date="2017-05" db="EMBL/GenBank/DDBJ databases">
        <title>Draft genome sequence of Elsinoe australis.</title>
        <authorList>
            <person name="Cheng Q."/>
        </authorList>
    </citation>
    <scope>NUCLEOTIDE SEQUENCE [LARGE SCALE GENOMIC DNA]</scope>
    <source>
        <strain evidence="2 3">NL1</strain>
    </source>
</reference>
<name>A0A2P7ZMK5_9PEZI</name>
<dbReference type="AlphaFoldDB" id="A0A2P7ZMK5"/>
<protein>
    <recommendedName>
        <fullName evidence="4">BTB domain-containing protein</fullName>
    </recommendedName>
</protein>
<comment type="caution">
    <text evidence="2">The sequence shown here is derived from an EMBL/GenBank/DDBJ whole genome shotgun (WGS) entry which is preliminary data.</text>
</comment>
<evidence type="ECO:0000313" key="2">
    <source>
        <dbReference type="EMBL" id="PSK49449.1"/>
    </source>
</evidence>
<sequence length="475" mass="53851">MDIARKKDKSKAVVKGTVNLGTRKPLPARAAQDSLPIPASDAPSVEDDGVTLISEQGDVVLAFEHKQDQVHKASFRVDGSRIRNASPYFQLLLDPVRFEEGHRVATSLSDLKDRDLATIPTYQLPVVSIQDIGRISPVKSITLLLTDFLCLLHARPLANPHPPLSNLANLTVVADRFDCLPSLRSYVHSNRLFTLLDAKSPKIKSPLTEERIRQRCFISLHLDYPPWVLTSTQRLIQRTSFLVPLDTAPAWQDLPASLEEELFFRRCALLDTIQSLQAYFLGKYTSRTRQCRLGYDSSAACDSFQLGETVKFFSRAGTLALTSPLVPPVYTSNTEQSNARRDDVEEDQGYEGDLLDLVEKLRMCPEYQVDSNHHHCGIRTRLIPLLDLVEKAIEDVGVCAECWKDWRGEYAWRETKRPLVWRRDERGSAMGGLDPARRCLNRHVGVRDMCLARERVWERPREEGGYEAGWMTSRK</sequence>
<dbReference type="EMBL" id="NHZQ01000155">
    <property type="protein sequence ID" value="PSK49449.1"/>
    <property type="molecule type" value="Genomic_DNA"/>
</dbReference>
<organism evidence="2 3">
    <name type="scientific">Elsinoe australis</name>
    <dbReference type="NCBI Taxonomy" id="40998"/>
    <lineage>
        <taxon>Eukaryota</taxon>
        <taxon>Fungi</taxon>
        <taxon>Dikarya</taxon>
        <taxon>Ascomycota</taxon>
        <taxon>Pezizomycotina</taxon>
        <taxon>Dothideomycetes</taxon>
        <taxon>Dothideomycetidae</taxon>
        <taxon>Myriangiales</taxon>
        <taxon>Elsinoaceae</taxon>
        <taxon>Elsinoe</taxon>
    </lineage>
</organism>
<dbReference type="Proteomes" id="UP000243723">
    <property type="component" value="Unassembled WGS sequence"/>
</dbReference>
<feature type="region of interest" description="Disordered" evidence="1">
    <location>
        <begin position="1"/>
        <end position="44"/>
    </location>
</feature>
<evidence type="ECO:0000256" key="1">
    <source>
        <dbReference type="SAM" id="MobiDB-lite"/>
    </source>
</evidence>
<keyword evidence="3" id="KW-1185">Reference proteome</keyword>
<gene>
    <name evidence="2" type="ORF">B9Z65_8244</name>
</gene>
<evidence type="ECO:0000313" key="3">
    <source>
        <dbReference type="Proteomes" id="UP000243723"/>
    </source>
</evidence>
<evidence type="ECO:0008006" key="4">
    <source>
        <dbReference type="Google" id="ProtNLM"/>
    </source>
</evidence>